<gene>
    <name evidence="2" type="ORF">EDE15_2364</name>
</gene>
<reference evidence="2 3" key="1">
    <citation type="submission" date="2018-12" db="EMBL/GenBank/DDBJ databases">
        <title>Sequencing of bacterial isolates from soil warming experiment in Harvard Forest, Massachusetts, USA.</title>
        <authorList>
            <person name="Deangelis K."/>
        </authorList>
    </citation>
    <scope>NUCLEOTIDE SEQUENCE [LARGE SCALE GENOMIC DNA]</scope>
    <source>
        <strain evidence="2 3">EB153</strain>
    </source>
</reference>
<dbReference type="Gene3D" id="1.20.120.450">
    <property type="entry name" value="dinb family like domain"/>
    <property type="match status" value="1"/>
</dbReference>
<dbReference type="InterPro" id="IPR024775">
    <property type="entry name" value="DinB-like"/>
</dbReference>
<dbReference type="AlphaFoldDB" id="A0A3R9PSC2"/>
<feature type="domain" description="DinB-like" evidence="1">
    <location>
        <begin position="28"/>
        <end position="165"/>
    </location>
</feature>
<protein>
    <submittedName>
        <fullName evidence="2">DinB family protein</fullName>
    </submittedName>
</protein>
<dbReference type="EMBL" id="RSDW01000001">
    <property type="protein sequence ID" value="RSL16839.1"/>
    <property type="molecule type" value="Genomic_DNA"/>
</dbReference>
<dbReference type="SUPFAM" id="SSF109854">
    <property type="entry name" value="DinB/YfiT-like putative metalloenzymes"/>
    <property type="match status" value="1"/>
</dbReference>
<comment type="caution">
    <text evidence="2">The sequence shown here is derived from an EMBL/GenBank/DDBJ whole genome shotgun (WGS) entry which is preliminary data.</text>
</comment>
<keyword evidence="3" id="KW-1185">Reference proteome</keyword>
<evidence type="ECO:0000313" key="3">
    <source>
        <dbReference type="Proteomes" id="UP000269669"/>
    </source>
</evidence>
<organism evidence="2 3">
    <name type="scientific">Edaphobacter aggregans</name>
    <dbReference type="NCBI Taxonomy" id="570835"/>
    <lineage>
        <taxon>Bacteria</taxon>
        <taxon>Pseudomonadati</taxon>
        <taxon>Acidobacteriota</taxon>
        <taxon>Terriglobia</taxon>
        <taxon>Terriglobales</taxon>
        <taxon>Acidobacteriaceae</taxon>
        <taxon>Edaphobacter</taxon>
    </lineage>
</organism>
<proteinExistence type="predicted"/>
<dbReference type="Pfam" id="PF12867">
    <property type="entry name" value="DinB_2"/>
    <property type="match status" value="1"/>
</dbReference>
<evidence type="ECO:0000313" key="2">
    <source>
        <dbReference type="EMBL" id="RSL16839.1"/>
    </source>
</evidence>
<sequence length="184" mass="20398">MSASISDNPSIRSRAMNATTLNTLANFPQELEAHYAAIPAEFKNWAPASWEGVPSEPFTAIEQICHIRDIEIDGYHVRFHRILNESSPTLASIDSETLAKEKSYATSSAPEVFAAFREARSKTVELISELTPEQLARTAIFEGYGALSLRSLVHYLCSHDQQHLAGLQWLLGKIEASRPLKATD</sequence>
<name>A0A3R9PSC2_9BACT</name>
<dbReference type="Proteomes" id="UP000269669">
    <property type="component" value="Unassembled WGS sequence"/>
</dbReference>
<evidence type="ECO:0000259" key="1">
    <source>
        <dbReference type="Pfam" id="PF12867"/>
    </source>
</evidence>
<dbReference type="InterPro" id="IPR034660">
    <property type="entry name" value="DinB/YfiT-like"/>
</dbReference>
<accession>A0A3R9PSC2</accession>